<evidence type="ECO:0000313" key="1">
    <source>
        <dbReference type="EMBL" id="EJU05808.1"/>
    </source>
</evidence>
<dbReference type="EMBL" id="JH795856">
    <property type="protein sequence ID" value="EJU05808.1"/>
    <property type="molecule type" value="Genomic_DNA"/>
</dbReference>
<dbReference type="HOGENOM" id="CLU_3068621_0_0_1"/>
<gene>
    <name evidence="1" type="ORF">DACRYDRAFT_20181</name>
</gene>
<evidence type="ECO:0000313" key="2">
    <source>
        <dbReference type="Proteomes" id="UP000030653"/>
    </source>
</evidence>
<keyword evidence="2" id="KW-1185">Reference proteome</keyword>
<reference evidence="1 2" key="1">
    <citation type="journal article" date="2012" name="Science">
        <title>The Paleozoic origin of enzymatic lignin decomposition reconstructed from 31 fungal genomes.</title>
        <authorList>
            <person name="Floudas D."/>
            <person name="Binder M."/>
            <person name="Riley R."/>
            <person name="Barry K."/>
            <person name="Blanchette R.A."/>
            <person name="Henrissat B."/>
            <person name="Martinez A.T."/>
            <person name="Otillar R."/>
            <person name="Spatafora J.W."/>
            <person name="Yadav J.S."/>
            <person name="Aerts A."/>
            <person name="Benoit I."/>
            <person name="Boyd A."/>
            <person name="Carlson A."/>
            <person name="Copeland A."/>
            <person name="Coutinho P.M."/>
            <person name="de Vries R.P."/>
            <person name="Ferreira P."/>
            <person name="Findley K."/>
            <person name="Foster B."/>
            <person name="Gaskell J."/>
            <person name="Glotzer D."/>
            <person name="Gorecki P."/>
            <person name="Heitman J."/>
            <person name="Hesse C."/>
            <person name="Hori C."/>
            <person name="Igarashi K."/>
            <person name="Jurgens J.A."/>
            <person name="Kallen N."/>
            <person name="Kersten P."/>
            <person name="Kohler A."/>
            <person name="Kuees U."/>
            <person name="Kumar T.K.A."/>
            <person name="Kuo A."/>
            <person name="LaButti K."/>
            <person name="Larrondo L.F."/>
            <person name="Lindquist E."/>
            <person name="Ling A."/>
            <person name="Lombard V."/>
            <person name="Lucas S."/>
            <person name="Lundell T."/>
            <person name="Martin R."/>
            <person name="McLaughlin D.J."/>
            <person name="Morgenstern I."/>
            <person name="Morin E."/>
            <person name="Murat C."/>
            <person name="Nagy L.G."/>
            <person name="Nolan M."/>
            <person name="Ohm R.A."/>
            <person name="Patyshakuliyeva A."/>
            <person name="Rokas A."/>
            <person name="Ruiz-Duenas F.J."/>
            <person name="Sabat G."/>
            <person name="Salamov A."/>
            <person name="Samejima M."/>
            <person name="Schmutz J."/>
            <person name="Slot J.C."/>
            <person name="St John F."/>
            <person name="Stenlid J."/>
            <person name="Sun H."/>
            <person name="Sun S."/>
            <person name="Syed K."/>
            <person name="Tsang A."/>
            <person name="Wiebenga A."/>
            <person name="Young D."/>
            <person name="Pisabarro A."/>
            <person name="Eastwood D.C."/>
            <person name="Martin F."/>
            <person name="Cullen D."/>
            <person name="Grigoriev I.V."/>
            <person name="Hibbett D.S."/>
        </authorList>
    </citation>
    <scope>NUCLEOTIDE SEQUENCE [LARGE SCALE GENOMIC DNA]</scope>
    <source>
        <strain evidence="1 2">DJM-731 SS1</strain>
    </source>
</reference>
<sequence length="53" mass="6004">MQALKHWRTREYAMSEAMVRAPVDVLISLGCYHGSGCGDSHFGYDVDLLWSRS</sequence>
<dbReference type="RefSeq" id="XP_040632702.1">
    <property type="nucleotide sequence ID" value="XM_040771834.1"/>
</dbReference>
<dbReference type="AlphaFoldDB" id="M5GGN7"/>
<dbReference type="GeneID" id="63686896"/>
<name>M5GGN7_DACPD</name>
<protein>
    <submittedName>
        <fullName evidence="1">Uncharacterized protein</fullName>
    </submittedName>
</protein>
<accession>M5GGN7</accession>
<proteinExistence type="predicted"/>
<dbReference type="Proteomes" id="UP000030653">
    <property type="component" value="Unassembled WGS sequence"/>
</dbReference>
<organism evidence="1 2">
    <name type="scientific">Dacryopinax primogenitus (strain DJM 731)</name>
    <name type="common">Brown rot fungus</name>
    <dbReference type="NCBI Taxonomy" id="1858805"/>
    <lineage>
        <taxon>Eukaryota</taxon>
        <taxon>Fungi</taxon>
        <taxon>Dikarya</taxon>
        <taxon>Basidiomycota</taxon>
        <taxon>Agaricomycotina</taxon>
        <taxon>Dacrymycetes</taxon>
        <taxon>Dacrymycetales</taxon>
        <taxon>Dacrymycetaceae</taxon>
        <taxon>Dacryopinax</taxon>
    </lineage>
</organism>